<dbReference type="Proteomes" id="UP001151760">
    <property type="component" value="Unassembled WGS sequence"/>
</dbReference>
<name>A0ABQ5IXN1_9ASTR</name>
<feature type="compositionally biased region" description="Acidic residues" evidence="1">
    <location>
        <begin position="150"/>
        <end position="166"/>
    </location>
</feature>
<reference evidence="2" key="2">
    <citation type="submission" date="2022-01" db="EMBL/GenBank/DDBJ databases">
        <authorList>
            <person name="Yamashiro T."/>
            <person name="Shiraishi A."/>
            <person name="Satake H."/>
            <person name="Nakayama K."/>
        </authorList>
    </citation>
    <scope>NUCLEOTIDE SEQUENCE</scope>
</reference>
<evidence type="ECO:0000313" key="3">
    <source>
        <dbReference type="Proteomes" id="UP001151760"/>
    </source>
</evidence>
<keyword evidence="3" id="KW-1185">Reference proteome</keyword>
<feature type="compositionally biased region" description="Basic and acidic residues" evidence="1">
    <location>
        <begin position="441"/>
        <end position="455"/>
    </location>
</feature>
<feature type="region of interest" description="Disordered" evidence="1">
    <location>
        <begin position="45"/>
        <end position="64"/>
    </location>
</feature>
<protein>
    <submittedName>
        <fullName evidence="2">Uncharacterized protein</fullName>
    </submittedName>
</protein>
<comment type="caution">
    <text evidence="2">The sequence shown here is derived from an EMBL/GenBank/DDBJ whole genome shotgun (WGS) entry which is preliminary data.</text>
</comment>
<organism evidence="2 3">
    <name type="scientific">Tanacetum coccineum</name>
    <dbReference type="NCBI Taxonomy" id="301880"/>
    <lineage>
        <taxon>Eukaryota</taxon>
        <taxon>Viridiplantae</taxon>
        <taxon>Streptophyta</taxon>
        <taxon>Embryophyta</taxon>
        <taxon>Tracheophyta</taxon>
        <taxon>Spermatophyta</taxon>
        <taxon>Magnoliopsida</taxon>
        <taxon>eudicotyledons</taxon>
        <taxon>Gunneridae</taxon>
        <taxon>Pentapetalae</taxon>
        <taxon>asterids</taxon>
        <taxon>campanulids</taxon>
        <taxon>Asterales</taxon>
        <taxon>Asteraceae</taxon>
        <taxon>Asteroideae</taxon>
        <taxon>Anthemideae</taxon>
        <taxon>Anthemidinae</taxon>
        <taxon>Tanacetum</taxon>
    </lineage>
</organism>
<gene>
    <name evidence="2" type="ORF">Tco_1121402</name>
</gene>
<feature type="region of interest" description="Disordered" evidence="1">
    <location>
        <begin position="418"/>
        <end position="541"/>
    </location>
</feature>
<accession>A0ABQ5IXN1</accession>
<feature type="compositionally biased region" description="Basic and acidic residues" evidence="1">
    <location>
        <begin position="476"/>
        <end position="497"/>
    </location>
</feature>
<evidence type="ECO:0000313" key="2">
    <source>
        <dbReference type="EMBL" id="GJU04972.1"/>
    </source>
</evidence>
<sequence>MGVVSRGLSDFAEKYGSKTGCLAGFGIGGKAGERVYTSWDVTERVAKPAKKKQTAKTSKDKGLTMLSEVALTEAEQMELATKRSLIQTYSSHASISDDDEIAMSGDDDDADNQEDDDNHDDDQNDDNTDNENDDNDDEESDEVTHGTNVEGEELDEEEKNEEDEENELYRDVNINLDRRDTKMTDDPCTIIQSTQVIEDTHVLITPINPEVDVLVTTITETPLSSATTLPSPTIPLITHLQQTLIPTLITVSSSSLQDLPNFGSLFGFDHRLKTLETDFLEFKQTNQFAAAVSSIPGIIDAYLANKMHEAVKTADRVKEQVKAQVSKILPKIKKTVNEQLEVEVLTRSSNESKTSHAVAANLSELELKKILIDKMESNKSIHRSDEQKNLYNSLVNTYKSDKYILDTYGDTVLFKRRQDDEDKDEEPSAGSNWGSKRRRAGKEPESTIAPKEKTSKTVGKSTKGSKSHHKSAGESAEAKEPKECTAKDLEEPAHQEFETGVTEDQPDEETSQLPDWFPKPAKPPTPNRDWNKTLPDTHGPV</sequence>
<dbReference type="EMBL" id="BQNB010021302">
    <property type="protein sequence ID" value="GJU04972.1"/>
    <property type="molecule type" value="Genomic_DNA"/>
</dbReference>
<reference evidence="2" key="1">
    <citation type="journal article" date="2022" name="Int. J. Mol. Sci.">
        <title>Draft Genome of Tanacetum Coccineum: Genomic Comparison of Closely Related Tanacetum-Family Plants.</title>
        <authorList>
            <person name="Yamashiro T."/>
            <person name="Shiraishi A."/>
            <person name="Nakayama K."/>
            <person name="Satake H."/>
        </authorList>
    </citation>
    <scope>NUCLEOTIDE SEQUENCE</scope>
</reference>
<feature type="compositionally biased region" description="Acidic residues" evidence="1">
    <location>
        <begin position="96"/>
        <end position="141"/>
    </location>
</feature>
<proteinExistence type="predicted"/>
<evidence type="ECO:0000256" key="1">
    <source>
        <dbReference type="SAM" id="MobiDB-lite"/>
    </source>
</evidence>
<feature type="region of interest" description="Disordered" evidence="1">
    <location>
        <begin position="96"/>
        <end position="173"/>
    </location>
</feature>